<name>A0A0P0M4D0_PHOVU</name>
<dbReference type="Proteomes" id="UP000061587">
    <property type="component" value="Chromosome"/>
</dbReference>
<dbReference type="AlphaFoldDB" id="A0A0P0M4D0"/>
<gene>
    <name evidence="1" type="ORF">BvMPK_3309</name>
</gene>
<protein>
    <submittedName>
        <fullName evidence="1">KWG Leptospira repeat protein</fullName>
    </submittedName>
</protein>
<accession>A0A0P0M4D0</accession>
<proteinExistence type="predicted"/>
<dbReference type="InterPro" id="IPR032774">
    <property type="entry name" value="WG_beta_rep"/>
</dbReference>
<evidence type="ECO:0000313" key="1">
    <source>
        <dbReference type="EMBL" id="ALK85879.1"/>
    </source>
</evidence>
<dbReference type="EMBL" id="CP013020">
    <property type="protein sequence ID" value="ALK85879.1"/>
    <property type="molecule type" value="Genomic_DNA"/>
</dbReference>
<dbReference type="Pfam" id="PF14903">
    <property type="entry name" value="WG_beta_rep"/>
    <property type="match status" value="5"/>
</dbReference>
<reference evidence="1 2" key="2">
    <citation type="journal article" date="2016" name="Genome Biol. Evol.">
        <title>Extensive mobilome-driven genome diversification in mouse gut-associated Bacteroides vulgatus mpk.</title>
        <authorList>
            <person name="Lange A."/>
            <person name="Beier S."/>
            <person name="Steimle A."/>
            <person name="Autenrieth I.B."/>
            <person name="Huson D.H."/>
            <person name="Frick J.S."/>
        </authorList>
    </citation>
    <scope>NUCLEOTIDE SEQUENCE [LARGE SCALE GENOMIC DNA]</scope>
    <source>
        <strain evidence="2">mpk</strain>
    </source>
</reference>
<dbReference type="PANTHER" id="PTHR37841">
    <property type="entry name" value="GLR2918 PROTEIN"/>
    <property type="match status" value="1"/>
</dbReference>
<evidence type="ECO:0000313" key="2">
    <source>
        <dbReference type="Proteomes" id="UP000061587"/>
    </source>
</evidence>
<dbReference type="PATRIC" id="fig|821.40.peg.3995"/>
<dbReference type="PANTHER" id="PTHR37841:SF1">
    <property type="entry name" value="DUF3298 DOMAIN-CONTAINING PROTEIN"/>
    <property type="match status" value="1"/>
</dbReference>
<organism evidence="1 2">
    <name type="scientific">Phocaeicola vulgatus</name>
    <name type="common">Bacteroides vulgatus</name>
    <dbReference type="NCBI Taxonomy" id="821"/>
    <lineage>
        <taxon>Bacteria</taxon>
        <taxon>Pseudomonadati</taxon>
        <taxon>Bacteroidota</taxon>
        <taxon>Bacteroidia</taxon>
        <taxon>Bacteroidales</taxon>
        <taxon>Bacteroidaceae</taxon>
        <taxon>Phocaeicola</taxon>
    </lineage>
</organism>
<reference evidence="2" key="1">
    <citation type="submission" date="2015-10" db="EMBL/GenBank/DDBJ databases">
        <title>Extensive mobilome-driven genome diversification in gut-associated Bacteroides vulgatus mpk.</title>
        <authorList>
            <person name="Beier S."/>
            <person name="Lange A."/>
            <person name="Huson D.H."/>
            <person name="Frick J.-S."/>
            <person name="Autenrieth I.B."/>
        </authorList>
    </citation>
    <scope>NUCLEOTIDE SEQUENCE [LARGE SCALE GENOMIC DNA]</scope>
    <source>
        <strain evidence="2">mpk</strain>
    </source>
</reference>
<sequence>MLVSSSVQAQRLKAVQNEKGRYGFMTEDGTVVIKYKYDEATPFKDGIAKIGKDGKYSLINEDGEIITKRKYTYIGEFYNGVCPVAEGGNTKKGVMLTTGGLIGNKASSNTGEKWGLIDKTGKEILKTDYEAMGDLNKKLIYVLKGKKFGFIDSAGNIIVKPTYNFIGSFNNQGICWVNIGGKYDKKNNMVSKGKFGLINENGREIIPAKYEDVGNFPVLRDKKTGALLDEAAFYTKADQSAFPATKQEIQSLLLPKPHAAESQLSSSRVDYFYFINKKSQGLVDIHGNTIIPLTANQAILPPSDNMLRLAKVEKKQIAKAYYDLDAEVMVRISSSEKGKFGAFSHNLAPVSLDDELFFIDKKGNKVIGGLSKAFLSNEGYRVVQKGSAFGAIDSTGAVVIPIEYTNSLTSVNNGRLGVQKNASWFYVDMKGQIVSDKYDRIGNFHQGYASVCLNKLWGLLICRTGLSFL</sequence>